<evidence type="ECO:0000313" key="3">
    <source>
        <dbReference type="Proteomes" id="UP000620156"/>
    </source>
</evidence>
<dbReference type="Proteomes" id="UP000620156">
    <property type="component" value="Unassembled WGS sequence"/>
</dbReference>
<comment type="caution">
    <text evidence="2">The sequence shown here is derived from an EMBL/GenBank/DDBJ whole genome shotgun (WGS) entry which is preliminary data.</text>
</comment>
<gene>
    <name evidence="2" type="ORF">GCM10010145_25780</name>
</gene>
<proteinExistence type="predicted"/>
<reference evidence="2" key="2">
    <citation type="submission" date="2020-09" db="EMBL/GenBank/DDBJ databases">
        <authorList>
            <person name="Sun Q."/>
            <person name="Ohkuma M."/>
        </authorList>
    </citation>
    <scope>NUCLEOTIDE SEQUENCE</scope>
    <source>
        <strain evidence="2">JCM 3131</strain>
    </source>
</reference>
<dbReference type="AlphaFoldDB" id="A0A918BB22"/>
<keyword evidence="3" id="KW-1185">Reference proteome</keyword>
<sequence>MSHRIAWLVEPLLRLLFPGRGRHRRTAVRSVPPPLTPYPDMPTVHRVGSRPLRGEDNHLVRPYVLAHLDGVEAAA</sequence>
<evidence type="ECO:0000313" key="2">
    <source>
        <dbReference type="EMBL" id="GGQ54984.1"/>
    </source>
</evidence>
<dbReference type="EMBL" id="BMQK01000004">
    <property type="protein sequence ID" value="GGQ54984.1"/>
    <property type="molecule type" value="Genomic_DNA"/>
</dbReference>
<feature type="compositionally biased region" description="Pro residues" evidence="1">
    <location>
        <begin position="31"/>
        <end position="40"/>
    </location>
</feature>
<evidence type="ECO:0000256" key="1">
    <source>
        <dbReference type="SAM" id="MobiDB-lite"/>
    </source>
</evidence>
<protein>
    <submittedName>
        <fullName evidence="2">Uncharacterized protein</fullName>
    </submittedName>
</protein>
<accession>A0A918BB22</accession>
<name>A0A918BB22_9ACTN</name>
<dbReference type="RefSeq" id="WP_189216892.1">
    <property type="nucleotide sequence ID" value="NZ_BMQK01000004.1"/>
</dbReference>
<organism evidence="2 3">
    <name type="scientific">Streptomyces ruber</name>
    <dbReference type="NCBI Taxonomy" id="83378"/>
    <lineage>
        <taxon>Bacteria</taxon>
        <taxon>Bacillati</taxon>
        <taxon>Actinomycetota</taxon>
        <taxon>Actinomycetes</taxon>
        <taxon>Kitasatosporales</taxon>
        <taxon>Streptomycetaceae</taxon>
        <taxon>Streptomyces</taxon>
    </lineage>
</organism>
<feature type="region of interest" description="Disordered" evidence="1">
    <location>
        <begin position="27"/>
        <end position="53"/>
    </location>
</feature>
<reference evidence="2" key="1">
    <citation type="journal article" date="2014" name="Int. J. Syst. Evol. Microbiol.">
        <title>Complete genome sequence of Corynebacterium casei LMG S-19264T (=DSM 44701T), isolated from a smear-ripened cheese.</title>
        <authorList>
            <consortium name="US DOE Joint Genome Institute (JGI-PGF)"/>
            <person name="Walter F."/>
            <person name="Albersmeier A."/>
            <person name="Kalinowski J."/>
            <person name="Ruckert C."/>
        </authorList>
    </citation>
    <scope>NUCLEOTIDE SEQUENCE</scope>
    <source>
        <strain evidence="2">JCM 3131</strain>
    </source>
</reference>